<comment type="caution">
    <text evidence="1">The sequence shown here is derived from an EMBL/GenBank/DDBJ whole genome shotgun (WGS) entry which is preliminary data.</text>
</comment>
<dbReference type="GO" id="GO:0032259">
    <property type="term" value="P:methylation"/>
    <property type="evidence" value="ECO:0007669"/>
    <property type="project" value="UniProtKB-KW"/>
</dbReference>
<evidence type="ECO:0000313" key="2">
    <source>
        <dbReference type="Proteomes" id="UP000808349"/>
    </source>
</evidence>
<dbReference type="SUPFAM" id="SSF53335">
    <property type="entry name" value="S-adenosyl-L-methionine-dependent methyltransferases"/>
    <property type="match status" value="1"/>
</dbReference>
<keyword evidence="1" id="KW-0489">Methyltransferase</keyword>
<sequence length="246" mass="27924">MKYRNILYNNYYSTQAGQLTTKSIQLKFEEETKVFIAEIIPIINKNKSIKILDLGCGTGSFIKALKISGYERIEGIDISSEQVSIANQMGLTEVKIGDIVAFLKLSKSKYDLISCMDIIEHFTKDELVELLDLIKLNLNDAGTIIARTPNMDAPYASLYANGDFTHENYLNTQSAVQLFKSIGYHNIKIYPSYILVNGFLKEFVRKIIWSVIKLKIKIMIFSTGRSSKHMSLTPNLIICAQKQFLK</sequence>
<dbReference type="PANTHER" id="PTHR43861:SF6">
    <property type="entry name" value="METHYLTRANSFERASE TYPE 11"/>
    <property type="match status" value="1"/>
</dbReference>
<keyword evidence="1" id="KW-0808">Transferase</keyword>
<dbReference type="EMBL" id="JADKFW010000021">
    <property type="protein sequence ID" value="MBK9719842.1"/>
    <property type="molecule type" value="Genomic_DNA"/>
</dbReference>
<name>A0A9D7SDZ6_9BACT</name>
<protein>
    <submittedName>
        <fullName evidence="1">Class I SAM-dependent methyltransferase</fullName>
    </submittedName>
</protein>
<dbReference type="AlphaFoldDB" id="A0A9D7SDZ6"/>
<dbReference type="CDD" id="cd02440">
    <property type="entry name" value="AdoMet_MTases"/>
    <property type="match status" value="1"/>
</dbReference>
<proteinExistence type="predicted"/>
<reference evidence="1 2" key="1">
    <citation type="submission" date="2020-10" db="EMBL/GenBank/DDBJ databases">
        <title>Connecting structure to function with the recovery of over 1000 high-quality activated sludge metagenome-assembled genomes encoding full-length rRNA genes using long-read sequencing.</title>
        <authorList>
            <person name="Singleton C.M."/>
            <person name="Petriglieri F."/>
            <person name="Kristensen J.M."/>
            <person name="Kirkegaard R.H."/>
            <person name="Michaelsen T.Y."/>
            <person name="Andersen M.H."/>
            <person name="Karst S.M."/>
            <person name="Dueholm M.S."/>
            <person name="Nielsen P.H."/>
            <person name="Albertsen M."/>
        </authorList>
    </citation>
    <scope>NUCLEOTIDE SEQUENCE [LARGE SCALE GENOMIC DNA]</scope>
    <source>
        <strain evidence="1">Ribe_18-Q3-R11-54_BAT3C.373</strain>
    </source>
</reference>
<organism evidence="1 2">
    <name type="scientific">Candidatus Defluviibacterium haderslevense</name>
    <dbReference type="NCBI Taxonomy" id="2981993"/>
    <lineage>
        <taxon>Bacteria</taxon>
        <taxon>Pseudomonadati</taxon>
        <taxon>Bacteroidota</taxon>
        <taxon>Saprospiria</taxon>
        <taxon>Saprospirales</taxon>
        <taxon>Saprospiraceae</taxon>
        <taxon>Candidatus Defluviibacterium</taxon>
    </lineage>
</organism>
<dbReference type="InterPro" id="IPR029063">
    <property type="entry name" value="SAM-dependent_MTases_sf"/>
</dbReference>
<dbReference type="Gene3D" id="3.40.50.150">
    <property type="entry name" value="Vaccinia Virus protein VP39"/>
    <property type="match status" value="1"/>
</dbReference>
<dbReference type="PANTHER" id="PTHR43861">
    <property type="entry name" value="TRANS-ACONITATE 2-METHYLTRANSFERASE-RELATED"/>
    <property type="match status" value="1"/>
</dbReference>
<evidence type="ECO:0000313" key="1">
    <source>
        <dbReference type="EMBL" id="MBK9719842.1"/>
    </source>
</evidence>
<dbReference type="Proteomes" id="UP000808349">
    <property type="component" value="Unassembled WGS sequence"/>
</dbReference>
<accession>A0A9D7SDZ6</accession>
<gene>
    <name evidence="1" type="ORF">IPO85_20460</name>
</gene>
<dbReference type="Pfam" id="PF13489">
    <property type="entry name" value="Methyltransf_23"/>
    <property type="match status" value="1"/>
</dbReference>
<dbReference type="GO" id="GO:0008168">
    <property type="term" value="F:methyltransferase activity"/>
    <property type="evidence" value="ECO:0007669"/>
    <property type="project" value="UniProtKB-KW"/>
</dbReference>